<dbReference type="EMBL" id="JXBZ01000005">
    <property type="protein sequence ID" value="KJY49079.1"/>
    <property type="molecule type" value="Genomic_DNA"/>
</dbReference>
<evidence type="ECO:0000256" key="2">
    <source>
        <dbReference type="ARBA" id="ARBA00022801"/>
    </source>
</evidence>
<keyword evidence="7" id="KW-1185">Reference proteome</keyword>
<feature type="transmembrane region" description="Helical" evidence="4">
    <location>
        <begin position="21"/>
        <end position="43"/>
    </location>
</feature>
<feature type="compositionally biased region" description="Basic and acidic residues" evidence="3">
    <location>
        <begin position="332"/>
        <end position="343"/>
    </location>
</feature>
<dbReference type="PANTHER" id="PTHR33308:SF9">
    <property type="entry name" value="PEPTIDOGLYCAN HYDROLASE FLGJ"/>
    <property type="match status" value="1"/>
</dbReference>
<dbReference type="PANTHER" id="PTHR33308">
    <property type="entry name" value="PEPTIDOGLYCAN HYDROLASE FLGJ"/>
    <property type="match status" value="1"/>
</dbReference>
<dbReference type="PATRIC" id="fig|1218508.4.peg.532"/>
<dbReference type="Pfam" id="PF01832">
    <property type="entry name" value="Glucosaminidase"/>
    <property type="match status" value="1"/>
</dbReference>
<comment type="similarity">
    <text evidence="1">Belongs to the glycosyl hydrolase 73 family.</text>
</comment>
<protein>
    <submittedName>
        <fullName evidence="6">N-acetylmuramoyl-L-alanine amidase</fullName>
    </submittedName>
</protein>
<dbReference type="STRING" id="1218508.JG29_05210"/>
<sequence>MNCKIICTRTQKPLQKVLSRCCAALFVMGLLFISGIFNAHTVLNVQAETTPMTLGANDTDDLKNNIITSTGYGDVTFLNYLGLSAQKLANNNDLYASVMIAQALLESGWGTSGLAQAPNYNLFGVKGTYQGQSVKLSTQEDDGSGNLYAINSGFRRYPSYKESLEDYVRVLRSNEQLYGPTWRSNAKTYQDATKALTGHYASDTNYDQKLNDMIEKYNLTRFDQFTGTDNQPSANDIVVNQVSLLVNQTQTSAFAKNAYQKEQAPVIILDHYDHPVSAQRTQETSIMPKPAYDALSMAINFNKEITQTSVVPKAPLVKDYSSLGKKQNVIAVKKDKDTDDSSSKSEPSVNVNKDSYESQKQTEDQKNSDTVLK</sequence>
<evidence type="ECO:0000256" key="4">
    <source>
        <dbReference type="SAM" id="Phobius"/>
    </source>
</evidence>
<keyword evidence="2" id="KW-0378">Hydrolase</keyword>
<evidence type="ECO:0000259" key="5">
    <source>
        <dbReference type="SMART" id="SM00047"/>
    </source>
</evidence>
<keyword evidence="4" id="KW-0812">Transmembrane</keyword>
<dbReference type="InterPro" id="IPR051056">
    <property type="entry name" value="Glycosyl_Hydrolase_73"/>
</dbReference>
<dbReference type="AlphaFoldDB" id="A0A0F4KSW0"/>
<dbReference type="InterPro" id="IPR002901">
    <property type="entry name" value="MGlyc_endo_b_GlcNAc-like_dom"/>
</dbReference>
<evidence type="ECO:0000256" key="3">
    <source>
        <dbReference type="SAM" id="MobiDB-lite"/>
    </source>
</evidence>
<name>A0A0F4KSW0_9LACO</name>
<feature type="compositionally biased region" description="Basic and acidic residues" evidence="3">
    <location>
        <begin position="354"/>
        <end position="373"/>
    </location>
</feature>
<reference evidence="6 7" key="1">
    <citation type="submission" date="2014-12" db="EMBL/GenBank/DDBJ databases">
        <title>Comparative genomics of the lactic acid bacteria isolated from the honey bee gut.</title>
        <authorList>
            <person name="Ellegaard K.M."/>
            <person name="Tamarit D."/>
            <person name="Javelind E."/>
            <person name="Olofsson T."/>
            <person name="Andersson S.G."/>
            <person name="Vasquez A."/>
        </authorList>
    </citation>
    <scope>NUCLEOTIDE SEQUENCE [LARGE SCALE GENOMIC DNA]</scope>
    <source>
        <strain evidence="6 7">Hon2</strain>
    </source>
</reference>
<dbReference type="Proteomes" id="UP000033695">
    <property type="component" value="Unassembled WGS sequence"/>
</dbReference>
<dbReference type="HOGENOM" id="CLU_741441_0_0_9"/>
<dbReference type="RefSeq" id="WP_052696283.1">
    <property type="nucleotide sequence ID" value="NZ_JBHTHW010000003.1"/>
</dbReference>
<keyword evidence="4" id="KW-0472">Membrane</keyword>
<proteinExistence type="inferred from homology"/>
<evidence type="ECO:0000313" key="7">
    <source>
        <dbReference type="Proteomes" id="UP000033695"/>
    </source>
</evidence>
<feature type="domain" description="Mannosyl-glycoprotein endo-beta-N-acetylglucosamidase-like" evidence="5">
    <location>
        <begin position="67"/>
        <end position="223"/>
    </location>
</feature>
<dbReference type="SMART" id="SM00047">
    <property type="entry name" value="LYZ2"/>
    <property type="match status" value="1"/>
</dbReference>
<gene>
    <name evidence="6" type="ORF">JG29_05210</name>
</gene>
<dbReference type="Gene3D" id="1.10.530.10">
    <property type="match status" value="1"/>
</dbReference>
<dbReference type="PRINTS" id="PR01002">
    <property type="entry name" value="FLGFLGJ"/>
</dbReference>
<comment type="caution">
    <text evidence="6">The sequence shown here is derived from an EMBL/GenBank/DDBJ whole genome shotgun (WGS) entry which is preliminary data.</text>
</comment>
<organism evidence="6 7">
    <name type="scientific">Bombilactobacillus mellis</name>
    <dbReference type="NCBI Taxonomy" id="1218508"/>
    <lineage>
        <taxon>Bacteria</taxon>
        <taxon>Bacillati</taxon>
        <taxon>Bacillota</taxon>
        <taxon>Bacilli</taxon>
        <taxon>Lactobacillales</taxon>
        <taxon>Lactobacillaceae</taxon>
        <taxon>Bombilactobacillus</taxon>
    </lineage>
</organism>
<dbReference type="GO" id="GO:0004040">
    <property type="term" value="F:amidase activity"/>
    <property type="evidence" value="ECO:0007669"/>
    <property type="project" value="InterPro"/>
</dbReference>
<feature type="region of interest" description="Disordered" evidence="3">
    <location>
        <begin position="328"/>
        <end position="373"/>
    </location>
</feature>
<accession>A0A0F4KSW0</accession>
<keyword evidence="4" id="KW-1133">Transmembrane helix</keyword>
<evidence type="ECO:0000313" key="6">
    <source>
        <dbReference type="EMBL" id="KJY49079.1"/>
    </source>
</evidence>
<evidence type="ECO:0000256" key="1">
    <source>
        <dbReference type="ARBA" id="ARBA00010266"/>
    </source>
</evidence>
<dbReference type="Gene3D" id="4.10.80.30">
    <property type="entry name" value="DNA polymerase, domain 6"/>
    <property type="match status" value="1"/>
</dbReference>